<accession>A0A1V5SDH4</accession>
<dbReference type="NCBIfam" id="TIGR00150">
    <property type="entry name" value="T6A_YjeE"/>
    <property type="match status" value="1"/>
</dbReference>
<evidence type="ECO:0000256" key="7">
    <source>
        <dbReference type="ARBA" id="ARBA00022741"/>
    </source>
</evidence>
<dbReference type="Pfam" id="PF02367">
    <property type="entry name" value="TsaE"/>
    <property type="match status" value="1"/>
</dbReference>
<organism evidence="11">
    <name type="scientific">candidate division WS2 bacterium ADurb.Bin280</name>
    <dbReference type="NCBI Taxonomy" id="1852829"/>
    <lineage>
        <taxon>Bacteria</taxon>
        <taxon>candidate division WS2</taxon>
    </lineage>
</organism>
<dbReference type="InterPro" id="IPR003442">
    <property type="entry name" value="T6A_TsaE"/>
</dbReference>
<evidence type="ECO:0000256" key="2">
    <source>
        <dbReference type="ARBA" id="ARBA00007599"/>
    </source>
</evidence>
<dbReference type="PANTHER" id="PTHR33540:SF2">
    <property type="entry name" value="TRNA THREONYLCARBAMOYLADENOSINE BIOSYNTHESIS PROTEIN TSAE"/>
    <property type="match status" value="1"/>
</dbReference>
<keyword evidence="7" id="KW-0547">Nucleotide-binding</keyword>
<dbReference type="GO" id="GO:0046872">
    <property type="term" value="F:metal ion binding"/>
    <property type="evidence" value="ECO:0007669"/>
    <property type="project" value="UniProtKB-KW"/>
</dbReference>
<dbReference type="GO" id="GO:0005737">
    <property type="term" value="C:cytoplasm"/>
    <property type="evidence" value="ECO:0007669"/>
    <property type="project" value="UniProtKB-SubCell"/>
</dbReference>
<dbReference type="EMBL" id="MWBO01000028">
    <property type="protein sequence ID" value="OQA52576.1"/>
    <property type="molecule type" value="Genomic_DNA"/>
</dbReference>
<evidence type="ECO:0000256" key="5">
    <source>
        <dbReference type="ARBA" id="ARBA00022694"/>
    </source>
</evidence>
<comment type="caution">
    <text evidence="11">The sequence shown here is derived from an EMBL/GenBank/DDBJ whole genome shotgun (WGS) entry which is preliminary data.</text>
</comment>
<name>A0A1V5SDH4_9BACT</name>
<keyword evidence="8" id="KW-0067">ATP-binding</keyword>
<dbReference type="Gene3D" id="3.40.50.300">
    <property type="entry name" value="P-loop containing nucleotide triphosphate hydrolases"/>
    <property type="match status" value="1"/>
</dbReference>
<evidence type="ECO:0000256" key="10">
    <source>
        <dbReference type="ARBA" id="ARBA00032441"/>
    </source>
</evidence>
<dbReference type="AlphaFoldDB" id="A0A1V5SDH4"/>
<proteinExistence type="inferred from homology"/>
<evidence type="ECO:0000256" key="1">
    <source>
        <dbReference type="ARBA" id="ARBA00004496"/>
    </source>
</evidence>
<dbReference type="GO" id="GO:0002949">
    <property type="term" value="P:tRNA threonylcarbamoyladenosine modification"/>
    <property type="evidence" value="ECO:0007669"/>
    <property type="project" value="InterPro"/>
</dbReference>
<dbReference type="SUPFAM" id="SSF52540">
    <property type="entry name" value="P-loop containing nucleoside triphosphate hydrolases"/>
    <property type="match status" value="1"/>
</dbReference>
<dbReference type="PANTHER" id="PTHR33540">
    <property type="entry name" value="TRNA THREONYLCARBAMOYLADENOSINE BIOSYNTHESIS PROTEIN TSAE"/>
    <property type="match status" value="1"/>
</dbReference>
<dbReference type="GO" id="GO:0005524">
    <property type="term" value="F:ATP binding"/>
    <property type="evidence" value="ECO:0007669"/>
    <property type="project" value="UniProtKB-KW"/>
</dbReference>
<evidence type="ECO:0000256" key="8">
    <source>
        <dbReference type="ARBA" id="ARBA00022840"/>
    </source>
</evidence>
<gene>
    <name evidence="11" type="primary">tsaE</name>
    <name evidence="11" type="ORF">BWY43_00447</name>
</gene>
<evidence type="ECO:0000256" key="6">
    <source>
        <dbReference type="ARBA" id="ARBA00022723"/>
    </source>
</evidence>
<comment type="subcellular location">
    <subcellularLocation>
        <location evidence="1">Cytoplasm</location>
    </subcellularLocation>
</comment>
<keyword evidence="6" id="KW-0479">Metal-binding</keyword>
<comment type="similarity">
    <text evidence="2">Belongs to the TsaE family.</text>
</comment>
<reference evidence="11" key="1">
    <citation type="submission" date="2017-02" db="EMBL/GenBank/DDBJ databases">
        <title>Delving into the versatile metabolic prowess of the omnipresent phylum Bacteroidetes.</title>
        <authorList>
            <person name="Nobu M.K."/>
            <person name="Mei R."/>
            <person name="Narihiro T."/>
            <person name="Kuroda K."/>
            <person name="Liu W.-T."/>
        </authorList>
    </citation>
    <scope>NUCLEOTIDE SEQUENCE</scope>
    <source>
        <strain evidence="11">ADurb.Bin280</strain>
    </source>
</reference>
<evidence type="ECO:0000256" key="3">
    <source>
        <dbReference type="ARBA" id="ARBA00019010"/>
    </source>
</evidence>
<keyword evidence="4" id="KW-0963">Cytoplasm</keyword>
<evidence type="ECO:0000256" key="9">
    <source>
        <dbReference type="ARBA" id="ARBA00022842"/>
    </source>
</evidence>
<evidence type="ECO:0000313" key="11">
    <source>
        <dbReference type="EMBL" id="OQA52576.1"/>
    </source>
</evidence>
<dbReference type="Proteomes" id="UP000485367">
    <property type="component" value="Unassembled WGS sequence"/>
</dbReference>
<dbReference type="InterPro" id="IPR027417">
    <property type="entry name" value="P-loop_NTPase"/>
</dbReference>
<keyword evidence="9" id="KW-0460">Magnesium</keyword>
<keyword evidence="5" id="KW-0819">tRNA processing</keyword>
<protein>
    <recommendedName>
        <fullName evidence="3">tRNA threonylcarbamoyladenosine biosynthesis protein TsaE</fullName>
    </recommendedName>
    <alternativeName>
        <fullName evidence="10">t(6)A37 threonylcarbamoyladenosine biosynthesis protein TsaE</fullName>
    </alternativeName>
</protein>
<sequence>MKFTARNENELVENIWSVLTKKVAPSIKIGLTGDLGSGKTTLVKGLAQKLGIKEPVTSPTFTISKQYNTNDNKWPILRHLDLYRFDDISKRDLEEISEIINLENGLIAVEWIENMPKLFELMDFHIKIKVGQKYERQVEVTDL</sequence>
<evidence type="ECO:0000256" key="4">
    <source>
        <dbReference type="ARBA" id="ARBA00022490"/>
    </source>
</evidence>